<name>A0A1L5F721_CLOKL</name>
<keyword evidence="1" id="KW-0812">Transmembrane</keyword>
<feature type="transmembrane region" description="Helical" evidence="1">
    <location>
        <begin position="28"/>
        <end position="48"/>
    </location>
</feature>
<keyword evidence="1" id="KW-0472">Membrane</keyword>
<organism evidence="2 3">
    <name type="scientific">Clostridium kluyveri</name>
    <dbReference type="NCBI Taxonomy" id="1534"/>
    <lineage>
        <taxon>Bacteria</taxon>
        <taxon>Bacillati</taxon>
        <taxon>Bacillota</taxon>
        <taxon>Clostridia</taxon>
        <taxon>Eubacteriales</taxon>
        <taxon>Clostridiaceae</taxon>
        <taxon>Clostridium</taxon>
    </lineage>
</organism>
<accession>A0A1L5F721</accession>
<dbReference type="AlphaFoldDB" id="A0A1L5F721"/>
<evidence type="ECO:0000313" key="3">
    <source>
        <dbReference type="Proteomes" id="UP000184604"/>
    </source>
</evidence>
<dbReference type="Proteomes" id="UP000184604">
    <property type="component" value="Chromosome"/>
</dbReference>
<reference evidence="2 3" key="1">
    <citation type="submission" date="2016-12" db="EMBL/GenBank/DDBJ databases">
        <title>Complete genome sequence of Clostridium kluyveri JZZ isolated from the pit mud of a Chinese flavor liquor-making factory.</title>
        <authorList>
            <person name="Wang Y."/>
        </authorList>
    </citation>
    <scope>NUCLEOTIDE SEQUENCE [LARGE SCALE GENOMIC DNA]</scope>
    <source>
        <strain evidence="2 3">JZZ</strain>
    </source>
</reference>
<protein>
    <submittedName>
        <fullName evidence="2">Uncharacterized protein</fullName>
    </submittedName>
</protein>
<proteinExistence type="predicted"/>
<evidence type="ECO:0000256" key="1">
    <source>
        <dbReference type="SAM" id="Phobius"/>
    </source>
</evidence>
<keyword evidence="1" id="KW-1133">Transmembrane helix</keyword>
<sequence length="63" mass="7101">MYFTFVILGLMLGIVLFLIGVRTNNMDIISIGSVISIFFLLICINIYIPNLIHNLNSSAIRIK</sequence>
<evidence type="ECO:0000313" key="2">
    <source>
        <dbReference type="EMBL" id="APM38777.1"/>
    </source>
</evidence>
<gene>
    <name evidence="2" type="ORF">BS101_08440</name>
</gene>
<dbReference type="EMBL" id="CP018335">
    <property type="protein sequence ID" value="APM38777.1"/>
    <property type="molecule type" value="Genomic_DNA"/>
</dbReference>
<feature type="transmembrane region" description="Helical" evidence="1">
    <location>
        <begin position="6"/>
        <end position="21"/>
    </location>
</feature>